<dbReference type="Proteomes" id="UP000503004">
    <property type="component" value="Chromosome"/>
</dbReference>
<sequence length="210" mass="23765">MPRPEIQHHIPPGPHRVLDVGCGEGIFGESIKQLGKAEEVVGIELDQYAAEAARSRLDRVICGDLETFDWDGLGLAKGAFDYVVCGDVLEHLKDPWDALRRLSTLLKENGRLIASIPNVRHWSVTLPLLFLGAWNYAPRGILDRTHLRFFTRRTACRMFMEAGLQIERCDGLRFSKKDRVIHLLLLGLGPEWSSPQWLLIGYPETQSVQK</sequence>
<dbReference type="Pfam" id="PF13489">
    <property type="entry name" value="Methyltransf_23"/>
    <property type="match status" value="1"/>
</dbReference>
<dbReference type="CDD" id="cd02440">
    <property type="entry name" value="AdoMet_MTases"/>
    <property type="match status" value="1"/>
</dbReference>
<dbReference type="AlphaFoldDB" id="A0A858QCA4"/>
<proteinExistence type="predicted"/>
<dbReference type="PANTHER" id="PTHR43861">
    <property type="entry name" value="TRANS-ACONITATE 2-METHYLTRANSFERASE-RELATED"/>
    <property type="match status" value="1"/>
</dbReference>
<name>A0A858QCA4_9GAMM</name>
<dbReference type="EMBL" id="CP046565">
    <property type="protein sequence ID" value="QJD31430.1"/>
    <property type="molecule type" value="Genomic_DNA"/>
</dbReference>
<dbReference type="Gene3D" id="3.40.50.150">
    <property type="entry name" value="Vaccinia Virus protein VP39"/>
    <property type="match status" value="1"/>
</dbReference>
<dbReference type="SUPFAM" id="SSF53335">
    <property type="entry name" value="S-adenosyl-L-methionine-dependent methyltransferases"/>
    <property type="match status" value="1"/>
</dbReference>
<evidence type="ECO:0000313" key="2">
    <source>
        <dbReference type="Proteomes" id="UP000503004"/>
    </source>
</evidence>
<gene>
    <name evidence="1" type="ORF">GNH96_12200</name>
</gene>
<dbReference type="InterPro" id="IPR029063">
    <property type="entry name" value="SAM-dependent_MTases_sf"/>
</dbReference>
<keyword evidence="2" id="KW-1185">Reference proteome</keyword>
<accession>A0A858QCA4</accession>
<dbReference type="KEGG" id="metu:GNH96_12200"/>
<dbReference type="GO" id="GO:0008168">
    <property type="term" value="F:methyltransferase activity"/>
    <property type="evidence" value="ECO:0007669"/>
    <property type="project" value="UniProtKB-KW"/>
</dbReference>
<protein>
    <submittedName>
        <fullName evidence="1">Methyltransferase domain-containing protein</fullName>
    </submittedName>
</protein>
<keyword evidence="1" id="KW-0489">Methyltransferase</keyword>
<keyword evidence="1" id="KW-0808">Transferase</keyword>
<reference evidence="2" key="1">
    <citation type="submission" date="2019-12" db="EMBL/GenBank/DDBJ databases">
        <authorList>
            <person name="Awala S.I."/>
            <person name="Rhee S.K."/>
        </authorList>
    </citation>
    <scope>NUCLEOTIDE SEQUENCE [LARGE SCALE GENOMIC DNA]</scope>
    <source>
        <strain evidence="2">IM1</strain>
    </source>
</reference>
<dbReference type="GO" id="GO:0032259">
    <property type="term" value="P:methylation"/>
    <property type="evidence" value="ECO:0007669"/>
    <property type="project" value="UniProtKB-KW"/>
</dbReference>
<organism evidence="1 2">
    <name type="scientific">Methylococcus geothermalis</name>
    <dbReference type="NCBI Taxonomy" id="2681310"/>
    <lineage>
        <taxon>Bacteria</taxon>
        <taxon>Pseudomonadati</taxon>
        <taxon>Pseudomonadota</taxon>
        <taxon>Gammaproteobacteria</taxon>
        <taxon>Methylococcales</taxon>
        <taxon>Methylococcaceae</taxon>
        <taxon>Methylococcus</taxon>
    </lineage>
</organism>
<evidence type="ECO:0000313" key="1">
    <source>
        <dbReference type="EMBL" id="QJD31430.1"/>
    </source>
</evidence>